<dbReference type="EnsemblPlants" id="OB06G33750.1">
    <property type="protein sequence ID" value="OB06G33750.1"/>
    <property type="gene ID" value="OB06G33750"/>
</dbReference>
<dbReference type="AlphaFoldDB" id="J3MH81"/>
<accession>J3MH81</accession>
<dbReference type="HOGENOM" id="CLU_3020492_0_0_1"/>
<proteinExistence type="predicted"/>
<protein>
    <submittedName>
        <fullName evidence="1">Uncharacterized protein</fullName>
    </submittedName>
</protein>
<evidence type="ECO:0000313" key="2">
    <source>
        <dbReference type="Proteomes" id="UP000006038"/>
    </source>
</evidence>
<sequence>PCQVRCRRASHPCCLHASSSMSPVHTFLTHGYDASIVHPWLTAPGYDIPNFQSLRY</sequence>
<keyword evidence="2" id="KW-1185">Reference proteome</keyword>
<organism evidence="1">
    <name type="scientific">Oryza brachyantha</name>
    <name type="common">malo sina</name>
    <dbReference type="NCBI Taxonomy" id="4533"/>
    <lineage>
        <taxon>Eukaryota</taxon>
        <taxon>Viridiplantae</taxon>
        <taxon>Streptophyta</taxon>
        <taxon>Embryophyta</taxon>
        <taxon>Tracheophyta</taxon>
        <taxon>Spermatophyta</taxon>
        <taxon>Magnoliopsida</taxon>
        <taxon>Liliopsida</taxon>
        <taxon>Poales</taxon>
        <taxon>Poaceae</taxon>
        <taxon>BOP clade</taxon>
        <taxon>Oryzoideae</taxon>
        <taxon>Oryzeae</taxon>
        <taxon>Oryzinae</taxon>
        <taxon>Oryza</taxon>
    </lineage>
</organism>
<evidence type="ECO:0000313" key="1">
    <source>
        <dbReference type="EnsemblPlants" id="OB06G33750.1"/>
    </source>
</evidence>
<name>J3MH81_ORYBR</name>
<dbReference type="Gramene" id="OB06G33750.1">
    <property type="protein sequence ID" value="OB06G33750.1"/>
    <property type="gene ID" value="OB06G33750"/>
</dbReference>
<reference evidence="1" key="1">
    <citation type="journal article" date="2013" name="Nat. Commun.">
        <title>Whole-genome sequencing of Oryza brachyantha reveals mechanisms underlying Oryza genome evolution.</title>
        <authorList>
            <person name="Chen J."/>
            <person name="Huang Q."/>
            <person name="Gao D."/>
            <person name="Wang J."/>
            <person name="Lang Y."/>
            <person name="Liu T."/>
            <person name="Li B."/>
            <person name="Bai Z."/>
            <person name="Luis Goicoechea J."/>
            <person name="Liang C."/>
            <person name="Chen C."/>
            <person name="Zhang W."/>
            <person name="Sun S."/>
            <person name="Liao Y."/>
            <person name="Zhang X."/>
            <person name="Yang L."/>
            <person name="Song C."/>
            <person name="Wang M."/>
            <person name="Shi J."/>
            <person name="Liu G."/>
            <person name="Liu J."/>
            <person name="Zhou H."/>
            <person name="Zhou W."/>
            <person name="Yu Q."/>
            <person name="An N."/>
            <person name="Chen Y."/>
            <person name="Cai Q."/>
            <person name="Wang B."/>
            <person name="Liu B."/>
            <person name="Min J."/>
            <person name="Huang Y."/>
            <person name="Wu H."/>
            <person name="Li Z."/>
            <person name="Zhang Y."/>
            <person name="Yin Y."/>
            <person name="Song W."/>
            <person name="Jiang J."/>
            <person name="Jackson S.A."/>
            <person name="Wing R.A."/>
            <person name="Wang J."/>
            <person name="Chen M."/>
        </authorList>
    </citation>
    <scope>NUCLEOTIDE SEQUENCE [LARGE SCALE GENOMIC DNA]</scope>
    <source>
        <strain evidence="1">cv. IRGC 101232</strain>
    </source>
</reference>
<dbReference type="Proteomes" id="UP000006038">
    <property type="component" value="Chromosome 6"/>
</dbReference>
<reference evidence="1" key="2">
    <citation type="submission" date="2013-04" db="UniProtKB">
        <authorList>
            <consortium name="EnsemblPlants"/>
        </authorList>
    </citation>
    <scope>IDENTIFICATION</scope>
</reference>